<feature type="compositionally biased region" description="Basic and acidic residues" evidence="7">
    <location>
        <begin position="8"/>
        <end position="19"/>
    </location>
</feature>
<dbReference type="PANTHER" id="PTHR24340:SF105">
    <property type="entry name" value="HOMEOBOX PROTEIN CEH-7"/>
    <property type="match status" value="1"/>
</dbReference>
<keyword evidence="4 5" id="KW-0539">Nucleus</keyword>
<evidence type="ECO:0000256" key="2">
    <source>
        <dbReference type="ARBA" id="ARBA00023125"/>
    </source>
</evidence>
<dbReference type="AlphaFoldDB" id="A0A6P8JFZ8"/>
<evidence type="ECO:0000256" key="4">
    <source>
        <dbReference type="ARBA" id="ARBA00023242"/>
    </source>
</evidence>
<dbReference type="CDD" id="cd00086">
    <property type="entry name" value="homeodomain"/>
    <property type="match status" value="1"/>
</dbReference>
<dbReference type="OrthoDB" id="6159439at2759"/>
<accession>A0A6P8JFZ8</accession>
<name>A0A6P8JFZ8_ACTTE</name>
<evidence type="ECO:0000256" key="6">
    <source>
        <dbReference type="RuleBase" id="RU000682"/>
    </source>
</evidence>
<dbReference type="PROSITE" id="PS50071">
    <property type="entry name" value="HOMEOBOX_2"/>
    <property type="match status" value="1"/>
</dbReference>
<evidence type="ECO:0000256" key="3">
    <source>
        <dbReference type="ARBA" id="ARBA00023155"/>
    </source>
</evidence>
<dbReference type="InterPro" id="IPR001356">
    <property type="entry name" value="HD"/>
</dbReference>
<protein>
    <submittedName>
        <fullName evidence="10">Homeobox protein DBX2-like</fullName>
    </submittedName>
</protein>
<evidence type="ECO:0000313" key="9">
    <source>
        <dbReference type="Proteomes" id="UP000515163"/>
    </source>
</evidence>
<feature type="domain" description="Homeobox" evidence="8">
    <location>
        <begin position="85"/>
        <end position="145"/>
    </location>
</feature>
<proteinExistence type="predicted"/>
<keyword evidence="9" id="KW-1185">Reference proteome</keyword>
<dbReference type="InterPro" id="IPR009057">
    <property type="entry name" value="Homeodomain-like_sf"/>
</dbReference>
<keyword evidence="3 5" id="KW-0371">Homeobox</keyword>
<feature type="DNA-binding region" description="Homeobox" evidence="5">
    <location>
        <begin position="87"/>
        <end position="146"/>
    </location>
</feature>
<dbReference type="GO" id="GO:0030154">
    <property type="term" value="P:cell differentiation"/>
    <property type="evidence" value="ECO:0007669"/>
    <property type="project" value="TreeGrafter"/>
</dbReference>
<feature type="compositionally biased region" description="Polar residues" evidence="7">
    <location>
        <begin position="20"/>
        <end position="30"/>
    </location>
</feature>
<keyword evidence="2 5" id="KW-0238">DNA-binding</keyword>
<dbReference type="InterPro" id="IPR017970">
    <property type="entry name" value="Homeobox_CS"/>
</dbReference>
<dbReference type="Proteomes" id="UP000515163">
    <property type="component" value="Unplaced"/>
</dbReference>
<dbReference type="GeneID" id="116308856"/>
<dbReference type="Gene3D" id="1.10.10.60">
    <property type="entry name" value="Homeodomain-like"/>
    <property type="match status" value="1"/>
</dbReference>
<dbReference type="GO" id="GO:0005634">
    <property type="term" value="C:nucleus"/>
    <property type="evidence" value="ECO:0007669"/>
    <property type="project" value="UniProtKB-SubCell"/>
</dbReference>
<dbReference type="PANTHER" id="PTHR24340">
    <property type="entry name" value="HOMEOBOX PROTEIN NKX"/>
    <property type="match status" value="1"/>
</dbReference>
<evidence type="ECO:0000256" key="5">
    <source>
        <dbReference type="PROSITE-ProRule" id="PRU00108"/>
    </source>
</evidence>
<dbReference type="InterPro" id="IPR050394">
    <property type="entry name" value="Homeobox_NK-like"/>
</dbReference>
<sequence length="218" mass="25443">MSQSNFLKSKDRHFEKLESSKTYAEKTNSGNEDEGLTKPEESIPQGTVLNLPVQRTYTFHAKITQVDVRDTSLAVKISESDSEVFRMRSRRTYFTTQQREVLEQAFSTSQYINPKLREVLASSIGVTDRVVQTWFKNRRVKWRKERRTQLKVFVEPSQPKQQPLVLMPHIAYAPMNYYSQLRPYYEQRQPTTTSASNMTATSGYLQNGFFAWDKDAFN</sequence>
<comment type="subcellular location">
    <subcellularLocation>
        <location evidence="1 5 6">Nucleus</location>
    </subcellularLocation>
</comment>
<dbReference type="RefSeq" id="XP_031575220.1">
    <property type="nucleotide sequence ID" value="XM_031719360.1"/>
</dbReference>
<organism evidence="9 10">
    <name type="scientific">Actinia tenebrosa</name>
    <name type="common">Australian red waratah sea anemone</name>
    <dbReference type="NCBI Taxonomy" id="6105"/>
    <lineage>
        <taxon>Eukaryota</taxon>
        <taxon>Metazoa</taxon>
        <taxon>Cnidaria</taxon>
        <taxon>Anthozoa</taxon>
        <taxon>Hexacorallia</taxon>
        <taxon>Actiniaria</taxon>
        <taxon>Actiniidae</taxon>
        <taxon>Actinia</taxon>
    </lineage>
</organism>
<reference evidence="10" key="1">
    <citation type="submission" date="2025-08" db="UniProtKB">
        <authorList>
            <consortium name="RefSeq"/>
        </authorList>
    </citation>
    <scope>IDENTIFICATION</scope>
    <source>
        <tissue evidence="10">Tentacle</tissue>
    </source>
</reference>
<dbReference type="GO" id="GO:0000981">
    <property type="term" value="F:DNA-binding transcription factor activity, RNA polymerase II-specific"/>
    <property type="evidence" value="ECO:0007669"/>
    <property type="project" value="InterPro"/>
</dbReference>
<dbReference type="KEGG" id="aten:116308856"/>
<dbReference type="InParanoid" id="A0A6P8JFZ8"/>
<dbReference type="SUPFAM" id="SSF46689">
    <property type="entry name" value="Homeodomain-like"/>
    <property type="match status" value="1"/>
</dbReference>
<dbReference type="GO" id="GO:0000978">
    <property type="term" value="F:RNA polymerase II cis-regulatory region sequence-specific DNA binding"/>
    <property type="evidence" value="ECO:0007669"/>
    <property type="project" value="TreeGrafter"/>
</dbReference>
<gene>
    <name evidence="10" type="primary">LOC116308856</name>
</gene>
<evidence type="ECO:0000256" key="7">
    <source>
        <dbReference type="SAM" id="MobiDB-lite"/>
    </source>
</evidence>
<evidence type="ECO:0000313" key="10">
    <source>
        <dbReference type="RefSeq" id="XP_031575220.1"/>
    </source>
</evidence>
<evidence type="ECO:0000259" key="8">
    <source>
        <dbReference type="PROSITE" id="PS50071"/>
    </source>
</evidence>
<feature type="region of interest" description="Disordered" evidence="7">
    <location>
        <begin position="1"/>
        <end position="44"/>
    </location>
</feature>
<dbReference type="PROSITE" id="PS00027">
    <property type="entry name" value="HOMEOBOX_1"/>
    <property type="match status" value="1"/>
</dbReference>
<dbReference type="SMART" id="SM00389">
    <property type="entry name" value="HOX"/>
    <property type="match status" value="1"/>
</dbReference>
<dbReference type="Pfam" id="PF00046">
    <property type="entry name" value="Homeodomain"/>
    <property type="match status" value="1"/>
</dbReference>
<evidence type="ECO:0000256" key="1">
    <source>
        <dbReference type="ARBA" id="ARBA00004123"/>
    </source>
</evidence>